<evidence type="ECO:0000313" key="2">
    <source>
        <dbReference type="EMBL" id="KAK9865150.1"/>
    </source>
</evidence>
<dbReference type="EMBL" id="JALJOV010000276">
    <property type="protein sequence ID" value="KAK9865150.1"/>
    <property type="molecule type" value="Genomic_DNA"/>
</dbReference>
<evidence type="ECO:0000256" key="1">
    <source>
        <dbReference type="SAM" id="MobiDB-lite"/>
    </source>
</evidence>
<dbReference type="AlphaFoldDB" id="A0AAW1T6H5"/>
<dbReference type="Proteomes" id="UP001485043">
    <property type="component" value="Unassembled WGS sequence"/>
</dbReference>
<accession>A0AAW1T6H5</accession>
<feature type="region of interest" description="Disordered" evidence="1">
    <location>
        <begin position="305"/>
        <end position="326"/>
    </location>
</feature>
<protein>
    <submittedName>
        <fullName evidence="2">Uncharacterized protein</fullName>
    </submittedName>
</protein>
<name>A0AAW1T6H5_9CHLO</name>
<sequence>MRLFRAATELLGSESACRQPSSADTSWIPRIDVHLNKSGVLKDSSPAQLTNGSLLDVLAAASKQQRCCYRAGHLAWTFTTLQSISMLTSAPLQIEFQGAKGGWKEEPQLLSTFSRWQSVGPASLAQAIGTTSRPRAIHISGKSESARPSLDDVDRISRGKAAKTRGTGSRNVPHRLNSDERKSYELAHKKGFLVTRGSGYRKERKGSPLANIYRQWCDAQAKACVIVLQSSGSGIIDTVLVDLSTLRSTTLTQFVDRCQEAAANSGCKAVPLDFARIPFTIHLNEEADVEAALADVPTTAEDLHLESAESTEAEASPEALAEAQQAAEQQAQVVRELKDSGRTNTDPDVQAEVKRLLELKEAASKLSARLESLHGSKESAQEAVLPPPVPIWQLPVQPLFFEGDVNQAKSLAKMVADSMPDWLNQ</sequence>
<gene>
    <name evidence="2" type="ORF">WJX84_003312</name>
</gene>
<proteinExistence type="predicted"/>
<comment type="caution">
    <text evidence="2">The sequence shown here is derived from an EMBL/GenBank/DDBJ whole genome shotgun (WGS) entry which is preliminary data.</text>
</comment>
<feature type="compositionally biased region" description="Low complexity" evidence="1">
    <location>
        <begin position="308"/>
        <end position="326"/>
    </location>
</feature>
<organism evidence="2 3">
    <name type="scientific">Apatococcus fuscideae</name>
    <dbReference type="NCBI Taxonomy" id="2026836"/>
    <lineage>
        <taxon>Eukaryota</taxon>
        <taxon>Viridiplantae</taxon>
        <taxon>Chlorophyta</taxon>
        <taxon>core chlorophytes</taxon>
        <taxon>Trebouxiophyceae</taxon>
        <taxon>Chlorellales</taxon>
        <taxon>Chlorellaceae</taxon>
        <taxon>Apatococcus</taxon>
    </lineage>
</organism>
<keyword evidence="3" id="KW-1185">Reference proteome</keyword>
<evidence type="ECO:0000313" key="3">
    <source>
        <dbReference type="Proteomes" id="UP001485043"/>
    </source>
</evidence>
<reference evidence="2 3" key="1">
    <citation type="journal article" date="2024" name="Nat. Commun.">
        <title>Phylogenomics reveals the evolutionary origins of lichenization in chlorophyte algae.</title>
        <authorList>
            <person name="Puginier C."/>
            <person name="Libourel C."/>
            <person name="Otte J."/>
            <person name="Skaloud P."/>
            <person name="Haon M."/>
            <person name="Grisel S."/>
            <person name="Petersen M."/>
            <person name="Berrin J.G."/>
            <person name="Delaux P.M."/>
            <person name="Dal Grande F."/>
            <person name="Keller J."/>
        </authorList>
    </citation>
    <scope>NUCLEOTIDE SEQUENCE [LARGE SCALE GENOMIC DNA]</scope>
    <source>
        <strain evidence="2 3">SAG 2523</strain>
    </source>
</reference>